<dbReference type="Proteomes" id="UP001596150">
    <property type="component" value="Unassembled WGS sequence"/>
</dbReference>
<dbReference type="Pfam" id="PF00171">
    <property type="entry name" value="Aldedh"/>
    <property type="match status" value="1"/>
</dbReference>
<dbReference type="PANTHER" id="PTHR43353">
    <property type="entry name" value="SUCCINATE-SEMIALDEHYDE DEHYDROGENASE, MITOCHONDRIAL"/>
    <property type="match status" value="1"/>
</dbReference>
<evidence type="ECO:0000313" key="5">
    <source>
        <dbReference type="Proteomes" id="UP001596150"/>
    </source>
</evidence>
<dbReference type="PANTHER" id="PTHR43353:SF5">
    <property type="entry name" value="SUCCINATE-SEMIALDEHYDE DEHYDROGENASE, MITOCHONDRIAL"/>
    <property type="match status" value="1"/>
</dbReference>
<organism evidence="4 5">
    <name type="scientific">Kaistia terrae</name>
    <dbReference type="NCBI Taxonomy" id="537017"/>
    <lineage>
        <taxon>Bacteria</taxon>
        <taxon>Pseudomonadati</taxon>
        <taxon>Pseudomonadota</taxon>
        <taxon>Alphaproteobacteria</taxon>
        <taxon>Hyphomicrobiales</taxon>
        <taxon>Kaistiaceae</taxon>
        <taxon>Kaistia</taxon>
    </lineage>
</organism>
<evidence type="ECO:0000259" key="3">
    <source>
        <dbReference type="Pfam" id="PF00171"/>
    </source>
</evidence>
<accession>A0ABW0PW47</accession>
<dbReference type="InterPro" id="IPR015590">
    <property type="entry name" value="Aldehyde_DH_dom"/>
</dbReference>
<dbReference type="PROSITE" id="PS00070">
    <property type="entry name" value="ALDEHYDE_DEHYDR_CYS"/>
    <property type="match status" value="1"/>
</dbReference>
<proteinExistence type="inferred from homology"/>
<sequence length="478" mass="51111">MAYNYPELCLVIGETRITAEQRQTRPVIDPATGQVIAELPIATEADIRAAAEAAALAYQDWRRTSSHQRQAILRAAAAKLRERREELAWTITTEQGKPLAEARGEIDASAETLEWFADEARRAYGRIIPSRFPGHRQLVEIEPVGPVAAFAPWNFPLINGLRKVAPALAAGCTVVLKPAEETPGATMIAVECLREAGLPAGVLNVLYGEPAQISDALIKAPEIRKVSFTGSVSVGQSLAALAGRHGKRATMELGGHAPVIILDDVDVDQVATLAAAGKFRNAGQVCNGATRFYVQRGIYDRFLAGFAERAGRVVVGDGRVDGTQMGPLANDRRVTAMEGFVADARKRGGGVIGGERIGNVGNFFQPTILHDLDPAAEAYHVEPFGPLALVAPFDSEEEALARANDSNVGLSSFVFTESARRQRRMIDGIQAGLVGVNTFQVAFPETPFGGIKESGFGHEGGAEGLEPYLAKKFVHIAG</sequence>
<dbReference type="InterPro" id="IPR016160">
    <property type="entry name" value="Ald_DH_CS_CYS"/>
</dbReference>
<keyword evidence="5" id="KW-1185">Reference proteome</keyword>
<evidence type="ECO:0000313" key="4">
    <source>
        <dbReference type="EMBL" id="MFC5514599.1"/>
    </source>
</evidence>
<dbReference type="SUPFAM" id="SSF53720">
    <property type="entry name" value="ALDH-like"/>
    <property type="match status" value="1"/>
</dbReference>
<dbReference type="RefSeq" id="WP_266342630.1">
    <property type="nucleotide sequence ID" value="NZ_JAPKNH010000002.1"/>
</dbReference>
<dbReference type="CDD" id="cd07103">
    <property type="entry name" value="ALDH_F5_SSADH_GabD"/>
    <property type="match status" value="1"/>
</dbReference>
<comment type="caution">
    <text evidence="4">The sequence shown here is derived from an EMBL/GenBank/DDBJ whole genome shotgun (WGS) entry which is preliminary data.</text>
</comment>
<dbReference type="InterPro" id="IPR016161">
    <property type="entry name" value="Ald_DH/histidinol_DH"/>
</dbReference>
<gene>
    <name evidence="4" type="ORF">ACFPP9_02365</name>
</gene>
<evidence type="ECO:0000256" key="1">
    <source>
        <dbReference type="ARBA" id="ARBA00009986"/>
    </source>
</evidence>
<dbReference type="Gene3D" id="3.40.605.10">
    <property type="entry name" value="Aldehyde Dehydrogenase, Chain A, domain 1"/>
    <property type="match status" value="1"/>
</dbReference>
<dbReference type="InterPro" id="IPR016163">
    <property type="entry name" value="Ald_DH_C"/>
</dbReference>
<dbReference type="EMBL" id="JBHSML010000002">
    <property type="protein sequence ID" value="MFC5514599.1"/>
    <property type="molecule type" value="Genomic_DNA"/>
</dbReference>
<protein>
    <submittedName>
        <fullName evidence="4">NAD-dependent succinate-semialdehyde dehydrogenase</fullName>
        <ecNumber evidence="4">1.2.1.-</ecNumber>
    </submittedName>
</protein>
<dbReference type="GO" id="GO:0016491">
    <property type="term" value="F:oxidoreductase activity"/>
    <property type="evidence" value="ECO:0007669"/>
    <property type="project" value="UniProtKB-KW"/>
</dbReference>
<comment type="similarity">
    <text evidence="1">Belongs to the aldehyde dehydrogenase family.</text>
</comment>
<name>A0ABW0PW47_9HYPH</name>
<dbReference type="InterPro" id="IPR050740">
    <property type="entry name" value="Aldehyde_DH_Superfamily"/>
</dbReference>
<feature type="domain" description="Aldehyde dehydrogenase" evidence="3">
    <location>
        <begin position="20"/>
        <end position="474"/>
    </location>
</feature>
<evidence type="ECO:0000256" key="2">
    <source>
        <dbReference type="ARBA" id="ARBA00023002"/>
    </source>
</evidence>
<dbReference type="InterPro" id="IPR016162">
    <property type="entry name" value="Ald_DH_N"/>
</dbReference>
<reference evidence="5" key="1">
    <citation type="journal article" date="2019" name="Int. J. Syst. Evol. Microbiol.">
        <title>The Global Catalogue of Microorganisms (GCM) 10K type strain sequencing project: providing services to taxonomists for standard genome sequencing and annotation.</title>
        <authorList>
            <consortium name="The Broad Institute Genomics Platform"/>
            <consortium name="The Broad Institute Genome Sequencing Center for Infectious Disease"/>
            <person name="Wu L."/>
            <person name="Ma J."/>
        </authorList>
    </citation>
    <scope>NUCLEOTIDE SEQUENCE [LARGE SCALE GENOMIC DNA]</scope>
    <source>
        <strain evidence="5">KACC 12633</strain>
    </source>
</reference>
<keyword evidence="2 4" id="KW-0560">Oxidoreductase</keyword>
<dbReference type="Gene3D" id="3.40.309.10">
    <property type="entry name" value="Aldehyde Dehydrogenase, Chain A, domain 2"/>
    <property type="match status" value="1"/>
</dbReference>
<dbReference type="EC" id="1.2.1.-" evidence="4"/>